<feature type="compositionally biased region" description="Basic and acidic residues" evidence="1">
    <location>
        <begin position="1"/>
        <end position="12"/>
    </location>
</feature>
<evidence type="ECO:0000256" key="1">
    <source>
        <dbReference type="SAM" id="MobiDB-lite"/>
    </source>
</evidence>
<reference evidence="2 3" key="1">
    <citation type="journal article" date="2021" name="BMC Genomics">
        <title>Datura genome reveals duplications of psychoactive alkaloid biosynthetic genes and high mutation rate following tissue culture.</title>
        <authorList>
            <person name="Rajewski A."/>
            <person name="Carter-House D."/>
            <person name="Stajich J."/>
            <person name="Litt A."/>
        </authorList>
    </citation>
    <scope>NUCLEOTIDE SEQUENCE [LARGE SCALE GENOMIC DNA]</scope>
    <source>
        <strain evidence="2">AR-01</strain>
    </source>
</reference>
<feature type="region of interest" description="Disordered" evidence="1">
    <location>
        <begin position="1"/>
        <end position="22"/>
    </location>
</feature>
<accession>A0ABS8Y9G6</accession>
<organism evidence="2 3">
    <name type="scientific">Datura stramonium</name>
    <name type="common">Jimsonweed</name>
    <name type="synonym">Common thornapple</name>
    <dbReference type="NCBI Taxonomy" id="4076"/>
    <lineage>
        <taxon>Eukaryota</taxon>
        <taxon>Viridiplantae</taxon>
        <taxon>Streptophyta</taxon>
        <taxon>Embryophyta</taxon>
        <taxon>Tracheophyta</taxon>
        <taxon>Spermatophyta</taxon>
        <taxon>Magnoliopsida</taxon>
        <taxon>eudicotyledons</taxon>
        <taxon>Gunneridae</taxon>
        <taxon>Pentapetalae</taxon>
        <taxon>asterids</taxon>
        <taxon>lamiids</taxon>
        <taxon>Solanales</taxon>
        <taxon>Solanaceae</taxon>
        <taxon>Solanoideae</taxon>
        <taxon>Datureae</taxon>
        <taxon>Datura</taxon>
    </lineage>
</organism>
<proteinExistence type="predicted"/>
<name>A0ABS8Y9G6_DATST</name>
<sequence length="88" mass="9814">MERESGLVDERREKRRGLAASMRVSSGRDMIGEELKDCSGRSGWVWVSPAGRRGARVVVKSVNGKRHREWGGVLCGYPVLPENMNGEE</sequence>
<feature type="non-terminal residue" evidence="2">
    <location>
        <position position="88"/>
    </location>
</feature>
<comment type="caution">
    <text evidence="2">The sequence shown here is derived from an EMBL/GenBank/DDBJ whole genome shotgun (WGS) entry which is preliminary data.</text>
</comment>
<keyword evidence="3" id="KW-1185">Reference proteome</keyword>
<protein>
    <submittedName>
        <fullName evidence="2">Uncharacterized protein</fullName>
    </submittedName>
</protein>
<gene>
    <name evidence="2" type="ORF">HAX54_041027</name>
</gene>
<evidence type="ECO:0000313" key="3">
    <source>
        <dbReference type="Proteomes" id="UP000823775"/>
    </source>
</evidence>
<evidence type="ECO:0000313" key="2">
    <source>
        <dbReference type="EMBL" id="MCE5167175.1"/>
    </source>
</evidence>
<dbReference type="EMBL" id="JACEIK010058744">
    <property type="protein sequence ID" value="MCE5167175.1"/>
    <property type="molecule type" value="Genomic_DNA"/>
</dbReference>
<dbReference type="Proteomes" id="UP000823775">
    <property type="component" value="Unassembled WGS sequence"/>
</dbReference>